<evidence type="ECO:0000313" key="3">
    <source>
        <dbReference type="Proteomes" id="UP000030993"/>
    </source>
</evidence>
<dbReference type="InterPro" id="IPR011050">
    <property type="entry name" value="Pectin_lyase_fold/virulence"/>
</dbReference>
<dbReference type="RefSeq" id="WP_039211530.1">
    <property type="nucleotide sequence ID" value="NZ_JSCE01000232.1"/>
</dbReference>
<feature type="non-terminal residue" evidence="2">
    <location>
        <position position="311"/>
    </location>
</feature>
<organism evidence="2 3">
    <name type="scientific">Anaerovibrio lipolyticus</name>
    <dbReference type="NCBI Taxonomy" id="82374"/>
    <lineage>
        <taxon>Bacteria</taxon>
        <taxon>Bacillati</taxon>
        <taxon>Bacillota</taxon>
        <taxon>Negativicutes</taxon>
        <taxon>Selenomonadales</taxon>
        <taxon>Selenomonadaceae</taxon>
        <taxon>Anaerovibrio</taxon>
    </lineage>
</organism>
<name>A0A0B2JT79_9FIRM</name>
<proteinExistence type="predicted"/>
<dbReference type="EMBL" id="JSCE01000232">
    <property type="protein sequence ID" value="KHM49696.1"/>
    <property type="molecule type" value="Genomic_DNA"/>
</dbReference>
<dbReference type="AlphaFoldDB" id="A0A0B2JT79"/>
<dbReference type="STRING" id="82374.NZ47_12480"/>
<keyword evidence="3" id="KW-1185">Reference proteome</keyword>
<evidence type="ECO:0008006" key="4">
    <source>
        <dbReference type="Google" id="ProtNLM"/>
    </source>
</evidence>
<dbReference type="Gene3D" id="2.160.20.10">
    <property type="entry name" value="Single-stranded right-handed beta-helix, Pectin lyase-like"/>
    <property type="match status" value="1"/>
</dbReference>
<protein>
    <recommendedName>
        <fullName evidence="4">Filamentous haemagglutinin FhaB/tRNA nuclease CdiA-like TPS domain-containing protein</fullName>
    </recommendedName>
</protein>
<dbReference type="Proteomes" id="UP000030993">
    <property type="component" value="Unassembled WGS sequence"/>
</dbReference>
<sequence>MSQTGRFRKKFKRNAVEHDLKRERYVYRVLAGKVLLGLTLGCLAVLPSGVAYADDPTTNITVKGESAPVAANNNGIYEVYAQYVSGDLGVNRFDKFVLANGDRADMFFNQQGQNNYANTLVNMVNSQVNINGVLNAVQNGQIGGNLYFLSPDGIVVGSQGVINAGSFTGMVVQKDAFAEFFEGEENKKRGSGGQFTIDDITKLPTSGTINVSGHINTHSGIVLGAGVINIRNGAQLTSVSNIQFEDVVNHAHVPDGLTVSTGSGGDIVLNAANAISVDDSNLPELKAKKKTNEQGQETNEYELENWNRWEK</sequence>
<dbReference type="NCBIfam" id="NF012204">
    <property type="entry name" value="adhes_FxxPxG"/>
    <property type="match status" value="1"/>
</dbReference>
<evidence type="ECO:0000313" key="2">
    <source>
        <dbReference type="EMBL" id="KHM49696.1"/>
    </source>
</evidence>
<gene>
    <name evidence="2" type="ORF">NZ47_12480</name>
</gene>
<comment type="caution">
    <text evidence="2">The sequence shown here is derived from an EMBL/GenBank/DDBJ whole genome shotgun (WGS) entry which is preliminary data.</text>
</comment>
<evidence type="ECO:0000256" key="1">
    <source>
        <dbReference type="SAM" id="MobiDB-lite"/>
    </source>
</evidence>
<dbReference type="SUPFAM" id="SSF51126">
    <property type="entry name" value="Pectin lyase-like"/>
    <property type="match status" value="1"/>
</dbReference>
<accession>A0A0B2JT79</accession>
<dbReference type="InterPro" id="IPR012334">
    <property type="entry name" value="Pectin_lyas_fold"/>
</dbReference>
<feature type="region of interest" description="Disordered" evidence="1">
    <location>
        <begin position="287"/>
        <end position="311"/>
    </location>
</feature>
<reference evidence="2 3" key="1">
    <citation type="journal article" date="2013" name="PLoS ONE">
        <title>Identification and characterization of three novel lipases belonging to families II and V from Anaerovibrio lipolyticus 5ST.</title>
        <authorList>
            <person name="Prive F."/>
            <person name="Kaderbhai N.N."/>
            <person name="Girdwood S."/>
            <person name="Worgan H.J."/>
            <person name="Pinloche E."/>
            <person name="Scollan N.D."/>
            <person name="Huws S.A."/>
            <person name="Newbold C.J."/>
        </authorList>
    </citation>
    <scope>NUCLEOTIDE SEQUENCE [LARGE SCALE GENOMIC DNA]</scope>
    <source>
        <strain evidence="2 3">5S</strain>
    </source>
</reference>